<dbReference type="SUPFAM" id="SSF52058">
    <property type="entry name" value="L domain-like"/>
    <property type="match status" value="1"/>
</dbReference>
<comment type="caution">
    <text evidence="1">The sequence shown here is derived from an EMBL/GenBank/DDBJ whole genome shotgun (WGS) entry which is preliminary data.</text>
</comment>
<protein>
    <submittedName>
        <fullName evidence="1">Uncharacterized protein</fullName>
    </submittedName>
</protein>
<dbReference type="PANTHER" id="PTHR36802:SF1">
    <property type="entry name" value="OS02G0815400 PROTEIN"/>
    <property type="match status" value="1"/>
</dbReference>
<dbReference type="Proteomes" id="UP001141806">
    <property type="component" value="Unassembled WGS sequence"/>
</dbReference>
<proteinExistence type="predicted"/>
<evidence type="ECO:0000313" key="1">
    <source>
        <dbReference type="EMBL" id="KAJ4969175.1"/>
    </source>
</evidence>
<dbReference type="Gene3D" id="3.80.10.10">
    <property type="entry name" value="Ribonuclease Inhibitor"/>
    <property type="match status" value="1"/>
</dbReference>
<dbReference type="EMBL" id="JAMYWD010000006">
    <property type="protein sequence ID" value="KAJ4969175.1"/>
    <property type="molecule type" value="Genomic_DNA"/>
</dbReference>
<name>A0A9Q0QRC7_9MAGN</name>
<sequence>MPDFSGLPNLEELILQCCRSLVEVHESISHLSKLVVLDLRCCRKLKHLPSGIDCMSLQSLPLLPSSLNTLKASGCSSLERLPNLSNLEHLRILELSLCQKLNEIEGLESLESAEIIKLDGCYNLESFSDRMLKVIIDLQNHNICDIYLPWKEYDGLAIKNSISASWEATHQILLNMETQEMIICIYCLSFTFFHSPTKTTCHCVVNSWETLLNLSRAWELADTSACSIVSKLPSLEASLTDNAKSAFGKRLLSAGRRFKSMGQYGQGELQGIAKAMMKTGRLLSATPLTTTTDEQP</sequence>
<dbReference type="GO" id="GO:0009507">
    <property type="term" value="C:chloroplast"/>
    <property type="evidence" value="ECO:0007669"/>
    <property type="project" value="TreeGrafter"/>
</dbReference>
<reference evidence="1" key="1">
    <citation type="journal article" date="2023" name="Plant J.">
        <title>The genome of the king protea, Protea cynaroides.</title>
        <authorList>
            <person name="Chang J."/>
            <person name="Duong T.A."/>
            <person name="Schoeman C."/>
            <person name="Ma X."/>
            <person name="Roodt D."/>
            <person name="Barker N."/>
            <person name="Li Z."/>
            <person name="Van de Peer Y."/>
            <person name="Mizrachi E."/>
        </authorList>
    </citation>
    <scope>NUCLEOTIDE SEQUENCE</scope>
    <source>
        <tissue evidence="1">Young leaves</tissue>
    </source>
</reference>
<accession>A0A9Q0QRC7</accession>
<keyword evidence="2" id="KW-1185">Reference proteome</keyword>
<dbReference type="PANTHER" id="PTHR36802">
    <property type="entry name" value="OS02G0815400 PROTEIN"/>
    <property type="match status" value="1"/>
</dbReference>
<dbReference type="InterPro" id="IPR032675">
    <property type="entry name" value="LRR_dom_sf"/>
</dbReference>
<evidence type="ECO:0000313" key="2">
    <source>
        <dbReference type="Proteomes" id="UP001141806"/>
    </source>
</evidence>
<gene>
    <name evidence="1" type="ORF">NE237_015876</name>
</gene>
<dbReference type="AlphaFoldDB" id="A0A9Q0QRC7"/>
<organism evidence="1 2">
    <name type="scientific">Protea cynaroides</name>
    <dbReference type="NCBI Taxonomy" id="273540"/>
    <lineage>
        <taxon>Eukaryota</taxon>
        <taxon>Viridiplantae</taxon>
        <taxon>Streptophyta</taxon>
        <taxon>Embryophyta</taxon>
        <taxon>Tracheophyta</taxon>
        <taxon>Spermatophyta</taxon>
        <taxon>Magnoliopsida</taxon>
        <taxon>Proteales</taxon>
        <taxon>Proteaceae</taxon>
        <taxon>Protea</taxon>
    </lineage>
</organism>
<dbReference type="OrthoDB" id="1923116at2759"/>